<gene>
    <name evidence="2" type="ORF">MD483_16095</name>
</gene>
<dbReference type="PANTHER" id="PTHR40590:SF1">
    <property type="entry name" value="CYTOPLASMIC PROTEIN"/>
    <property type="match status" value="1"/>
</dbReference>
<dbReference type="InterPro" id="IPR002816">
    <property type="entry name" value="TraB/PrgY/GumN_fam"/>
</dbReference>
<organism evidence="2 3">
    <name type="scientific">Vibrio paucivorans</name>
    <dbReference type="NCBI Taxonomy" id="2829489"/>
    <lineage>
        <taxon>Bacteria</taxon>
        <taxon>Pseudomonadati</taxon>
        <taxon>Pseudomonadota</taxon>
        <taxon>Gammaproteobacteria</taxon>
        <taxon>Vibrionales</taxon>
        <taxon>Vibrionaceae</taxon>
        <taxon>Vibrio</taxon>
    </lineage>
</organism>
<protein>
    <submittedName>
        <fullName evidence="2">TraB/GumN family protein</fullName>
    </submittedName>
</protein>
<dbReference type="Pfam" id="PF01963">
    <property type="entry name" value="TraB_PrgY_gumN"/>
    <property type="match status" value="1"/>
</dbReference>
<accession>A0A9X3CGL9</accession>
<keyword evidence="3" id="KW-1185">Reference proteome</keyword>
<dbReference type="EMBL" id="JAKRRX010000107">
    <property type="protein sequence ID" value="MCW8335340.1"/>
    <property type="molecule type" value="Genomic_DNA"/>
</dbReference>
<sequence length="289" mass="32435">MLRSLSLLLPLLFSTLSVAKPLYWQAKKGELTYTIMGSVHIGDESMYPLPKPIMDRLDSSNGLIIETDIRKTQGITYPEMQYLSQDVLSSRQKSDLKGIAKFLELNDKQLLSSPPWATALTIQMKQTEYLGYQAALGVDAHLMYKATIKEIPILSLESLQFQVDLFTGQPESGKEFLVSAIEEFDHVEGVLPCLIESWQAGDKSKLEEFAQLAAMSPELEKAFIHDRNIDWAQKLANPPWSKKQQGQYLMVVGALHLVGEDNVLDLLKQNGFSVSQQSTSSKANCNFKY</sequence>
<evidence type="ECO:0000313" key="3">
    <source>
        <dbReference type="Proteomes" id="UP001155586"/>
    </source>
</evidence>
<feature type="signal peptide" evidence="1">
    <location>
        <begin position="1"/>
        <end position="19"/>
    </location>
</feature>
<comment type="caution">
    <text evidence="2">The sequence shown here is derived from an EMBL/GenBank/DDBJ whole genome shotgun (WGS) entry which is preliminary data.</text>
</comment>
<dbReference type="RefSeq" id="WP_265688537.1">
    <property type="nucleotide sequence ID" value="NZ_JAKRRX010000107.1"/>
</dbReference>
<dbReference type="CDD" id="cd14789">
    <property type="entry name" value="Tiki"/>
    <property type="match status" value="1"/>
</dbReference>
<dbReference type="AlphaFoldDB" id="A0A9X3CGL9"/>
<feature type="chain" id="PRO_5040883714" evidence="1">
    <location>
        <begin position="20"/>
        <end position="289"/>
    </location>
</feature>
<name>A0A9X3CGL9_9VIBR</name>
<evidence type="ECO:0000313" key="2">
    <source>
        <dbReference type="EMBL" id="MCW8335340.1"/>
    </source>
</evidence>
<proteinExistence type="predicted"/>
<evidence type="ECO:0000256" key="1">
    <source>
        <dbReference type="SAM" id="SignalP"/>
    </source>
</evidence>
<reference evidence="2" key="1">
    <citation type="submission" date="2022-02" db="EMBL/GenBank/DDBJ databases">
        <title>Vibrio sp. nov., a new bacterium isolated from Bohai sea, China.</title>
        <authorList>
            <person name="Yuan Y."/>
        </authorList>
    </citation>
    <scope>NUCLEOTIDE SEQUENCE</scope>
    <source>
        <strain evidence="2">DBSS07</strain>
    </source>
</reference>
<keyword evidence="1" id="KW-0732">Signal</keyword>
<dbReference type="InterPro" id="IPR047111">
    <property type="entry name" value="YbaP-like"/>
</dbReference>
<dbReference type="PANTHER" id="PTHR40590">
    <property type="entry name" value="CYTOPLASMIC PROTEIN-RELATED"/>
    <property type="match status" value="1"/>
</dbReference>
<dbReference type="Proteomes" id="UP001155586">
    <property type="component" value="Unassembled WGS sequence"/>
</dbReference>